<proteinExistence type="predicted"/>
<sequence length="319" mass="37136">MVAHAAPVTPFIYSENICCISDGHLLYYDDYVYKNTVCRIDILQETSPIIQFRFYDEIRQVKPASGYVFVLLRESDELYMIVNDDYTYITRLPEVPMYTHTDVFLDALVYDGEVTQVLYNPDGQHLCIWRPCFDEIFRAKVPGPCTCRFVPGTNGTVVAGVFTRTCNYEERRWFNAFHIYDGLVPAKGVPVGPGIVVSVIISLSCILLVKVVLYQREVKQGRVETYAFDSQWRLPLGPDPRPLEEDDVADIYPPGFEFYSANHPYNRCSIKYSADRKMIEYIKEPDYSSSQFDSDDDDDDEWAYYEIWWSLYFNFTYHS</sequence>
<accession>A0A7J6N121</accession>
<name>A0A7J6N121_PERCH</name>
<dbReference type="Proteomes" id="UP000591131">
    <property type="component" value="Unassembled WGS sequence"/>
</dbReference>
<keyword evidence="1" id="KW-0812">Transmembrane</keyword>
<dbReference type="EMBL" id="JAAPAO010000017">
    <property type="protein sequence ID" value="KAF4677277.1"/>
    <property type="molecule type" value="Genomic_DNA"/>
</dbReference>
<keyword evidence="3" id="KW-1185">Reference proteome</keyword>
<reference evidence="2 3" key="1">
    <citation type="submission" date="2020-04" db="EMBL/GenBank/DDBJ databases">
        <title>Perkinsus chesapeaki whole genome sequence.</title>
        <authorList>
            <person name="Bogema D.R."/>
        </authorList>
    </citation>
    <scope>NUCLEOTIDE SEQUENCE [LARGE SCALE GENOMIC DNA]</scope>
    <source>
        <strain evidence="2">ATCC PRA-425</strain>
    </source>
</reference>
<evidence type="ECO:0000256" key="1">
    <source>
        <dbReference type="SAM" id="Phobius"/>
    </source>
</evidence>
<keyword evidence="1" id="KW-0472">Membrane</keyword>
<evidence type="ECO:0000313" key="2">
    <source>
        <dbReference type="EMBL" id="KAF4677277.1"/>
    </source>
</evidence>
<gene>
    <name evidence="2" type="ORF">FOL47_002516</name>
</gene>
<protein>
    <submittedName>
        <fullName evidence="2">Uncharacterized protein</fullName>
    </submittedName>
</protein>
<evidence type="ECO:0000313" key="3">
    <source>
        <dbReference type="Proteomes" id="UP000591131"/>
    </source>
</evidence>
<keyword evidence="1" id="KW-1133">Transmembrane helix</keyword>
<dbReference type="OrthoDB" id="10449798at2759"/>
<comment type="caution">
    <text evidence="2">The sequence shown here is derived from an EMBL/GenBank/DDBJ whole genome shotgun (WGS) entry which is preliminary data.</text>
</comment>
<dbReference type="AlphaFoldDB" id="A0A7J6N121"/>
<organism evidence="2 3">
    <name type="scientific">Perkinsus chesapeaki</name>
    <name type="common">Clam parasite</name>
    <name type="synonym">Perkinsus andrewsi</name>
    <dbReference type="NCBI Taxonomy" id="330153"/>
    <lineage>
        <taxon>Eukaryota</taxon>
        <taxon>Sar</taxon>
        <taxon>Alveolata</taxon>
        <taxon>Perkinsozoa</taxon>
        <taxon>Perkinsea</taxon>
        <taxon>Perkinsida</taxon>
        <taxon>Perkinsidae</taxon>
        <taxon>Perkinsus</taxon>
    </lineage>
</organism>
<feature type="transmembrane region" description="Helical" evidence="1">
    <location>
        <begin position="191"/>
        <end position="213"/>
    </location>
</feature>